<accession>A0A699H551</accession>
<keyword evidence="3" id="KW-0548">Nucleotidyltransferase</keyword>
<keyword evidence="3" id="KW-0695">RNA-directed DNA polymerase</keyword>
<dbReference type="InterPro" id="IPR041577">
    <property type="entry name" value="RT_RNaseH_2"/>
</dbReference>
<reference evidence="3" key="1">
    <citation type="journal article" date="2019" name="Sci. Rep.">
        <title>Draft genome of Tanacetum cinerariifolium, the natural source of mosquito coil.</title>
        <authorList>
            <person name="Yamashiro T."/>
            <person name="Shiraishi A."/>
            <person name="Satake H."/>
            <person name="Nakayama K."/>
        </authorList>
    </citation>
    <scope>NUCLEOTIDE SEQUENCE</scope>
</reference>
<feature type="compositionally biased region" description="Polar residues" evidence="1">
    <location>
        <begin position="138"/>
        <end position="155"/>
    </location>
</feature>
<dbReference type="Gene3D" id="3.10.20.370">
    <property type="match status" value="1"/>
</dbReference>
<dbReference type="CDD" id="cd09274">
    <property type="entry name" value="RNase_HI_RT_Ty3"/>
    <property type="match status" value="1"/>
</dbReference>
<keyword evidence="3" id="KW-0808">Transferase</keyword>
<feature type="region of interest" description="Disordered" evidence="1">
    <location>
        <begin position="26"/>
        <end position="79"/>
    </location>
</feature>
<name>A0A699H551_TANCI</name>
<sequence length="843" mass="98139">MEKIEALTVKIDSQFKEIKGEMKKMLDGCNSCRGPYPSSRKHYSRNFENWNDRQPRDDKHTSQPRDDNHLKPPSTPKKILEETKFIKTMREFIVAQRSSNDFIKNQFFNLKTKVEQGQKNHQYAIQDLETKFGQLSDQRFTRPTGSLPSNTQTNPKPSPSDDKPYRPPPAQNKHVNAVFTRSGKTYDPLVNPNDKTSIIYDDSEDEADKAKKEEKPSSLEKDKSDPPPLKAYKPKIPYPQRLCHENIEERYAKFIDLIKEVRINVLLVDVLVSMPNYGKFLKDLVNNKSKMEQISAAFLNEECSVIIQNKLLPKLVTRDEFDALLNNSEPFLSTSEKINETFLDKEFKEFIAVDVEEIPEQEEEVDDNFKELPFKEKLRIKTSIQEPPTDLEMKPLPNHLEYAFLEKYSLLLVVISALLKDKEKKHLVFVLQTHREAFAWKTSNILGISLSFCKHKINFEDDAKPIIQIQRRLNPNMKEVVKKELTKLLDAVFDFNEECMKAFEMLKEKLTNALIMVSPDWSQQFELMCNASDFSVGAVLRQRKGKHFRPIHFANKTLNNAQQNYMITEKELLAVVFAFDKFRSYIVLSKIVVFTNHSVLKYLFAKKDAKPKGLTYAQRCKFFSEFKHYFWDESYLFKLFPDGMIRKGVYGSEIQKILDECHHGPTVGHYGPSTTAKKFLMLDSIGQHFSKKLILAFKTMIPANILVAFHEEMRCLKTTSKIRKEFKARDKVLLFNLKYKFKALKLRLKWYGPVVVKHGFSSGYVELYDKHGGSFIVYGHRVKHYHDERKLNEMSSEEIHLIVVENTCNEAKYDVDETGKGMVKGNILYVKEDPVEEFPLEEK</sequence>
<dbReference type="FunFam" id="3.10.20.370:FF:000001">
    <property type="entry name" value="Retrovirus-related Pol polyprotein from transposon 17.6-like protein"/>
    <property type="match status" value="1"/>
</dbReference>
<dbReference type="Gene3D" id="3.10.10.10">
    <property type="entry name" value="HIV Type 1 Reverse Transcriptase, subunit A, domain 1"/>
    <property type="match status" value="1"/>
</dbReference>
<proteinExistence type="predicted"/>
<organism evidence="3">
    <name type="scientific">Tanacetum cinerariifolium</name>
    <name type="common">Dalmatian daisy</name>
    <name type="synonym">Chrysanthemum cinerariifolium</name>
    <dbReference type="NCBI Taxonomy" id="118510"/>
    <lineage>
        <taxon>Eukaryota</taxon>
        <taxon>Viridiplantae</taxon>
        <taxon>Streptophyta</taxon>
        <taxon>Embryophyta</taxon>
        <taxon>Tracheophyta</taxon>
        <taxon>Spermatophyta</taxon>
        <taxon>Magnoliopsida</taxon>
        <taxon>eudicotyledons</taxon>
        <taxon>Gunneridae</taxon>
        <taxon>Pentapetalae</taxon>
        <taxon>asterids</taxon>
        <taxon>campanulids</taxon>
        <taxon>Asterales</taxon>
        <taxon>Asteraceae</taxon>
        <taxon>Asteroideae</taxon>
        <taxon>Anthemideae</taxon>
        <taxon>Anthemidinae</taxon>
        <taxon>Tanacetum</taxon>
    </lineage>
</organism>
<feature type="region of interest" description="Disordered" evidence="1">
    <location>
        <begin position="138"/>
        <end position="235"/>
    </location>
</feature>
<protein>
    <submittedName>
        <fullName evidence="3">Reverse transcriptase domain-containing protein</fullName>
    </submittedName>
</protein>
<evidence type="ECO:0000256" key="1">
    <source>
        <dbReference type="SAM" id="MobiDB-lite"/>
    </source>
</evidence>
<dbReference type="AlphaFoldDB" id="A0A699H551"/>
<dbReference type="SUPFAM" id="SSF56672">
    <property type="entry name" value="DNA/RNA polymerases"/>
    <property type="match status" value="1"/>
</dbReference>
<dbReference type="PANTHER" id="PTHR34072">
    <property type="entry name" value="ENZYMATIC POLYPROTEIN-RELATED"/>
    <property type="match status" value="1"/>
</dbReference>
<evidence type="ECO:0000259" key="2">
    <source>
        <dbReference type="Pfam" id="PF17919"/>
    </source>
</evidence>
<dbReference type="Pfam" id="PF17919">
    <property type="entry name" value="RT_RNaseH_2"/>
    <property type="match status" value="1"/>
</dbReference>
<feature type="compositionally biased region" description="Basic and acidic residues" evidence="1">
    <location>
        <begin position="208"/>
        <end position="225"/>
    </location>
</feature>
<evidence type="ECO:0000313" key="3">
    <source>
        <dbReference type="EMBL" id="GEX37680.1"/>
    </source>
</evidence>
<dbReference type="GO" id="GO:0003964">
    <property type="term" value="F:RNA-directed DNA polymerase activity"/>
    <property type="evidence" value="ECO:0007669"/>
    <property type="project" value="UniProtKB-KW"/>
</dbReference>
<dbReference type="PANTHER" id="PTHR34072:SF44">
    <property type="entry name" value="RNA-DIRECTED DNA POLYMERASE"/>
    <property type="match status" value="1"/>
</dbReference>
<gene>
    <name evidence="3" type="ORF">Tci_309655</name>
</gene>
<dbReference type="InterPro" id="IPR043502">
    <property type="entry name" value="DNA/RNA_pol_sf"/>
</dbReference>
<feature type="compositionally biased region" description="Basic and acidic residues" evidence="1">
    <location>
        <begin position="50"/>
        <end position="70"/>
    </location>
</feature>
<comment type="caution">
    <text evidence="3">The sequence shown here is derived from an EMBL/GenBank/DDBJ whole genome shotgun (WGS) entry which is preliminary data.</text>
</comment>
<dbReference type="EMBL" id="BKCJ010104756">
    <property type="protein sequence ID" value="GEX37680.1"/>
    <property type="molecule type" value="Genomic_DNA"/>
</dbReference>
<feature type="domain" description="Reverse transcriptase/retrotransposon-derived protein RNase H-like" evidence="2">
    <location>
        <begin position="495"/>
        <end position="593"/>
    </location>
</feature>